<accession>A0A396SC66</accession>
<gene>
    <name evidence="1" type="ORF">D1B33_07355</name>
</gene>
<dbReference type="AlphaFoldDB" id="A0A396SC66"/>
<name>A0A396SC66_9BACL</name>
<dbReference type="EMBL" id="QWEI01000002">
    <property type="protein sequence ID" value="RHW38683.1"/>
    <property type="molecule type" value="Genomic_DNA"/>
</dbReference>
<evidence type="ECO:0000313" key="2">
    <source>
        <dbReference type="Proteomes" id="UP000265692"/>
    </source>
</evidence>
<protein>
    <submittedName>
        <fullName evidence="1">Uncharacterized protein</fullName>
    </submittedName>
</protein>
<sequence>MKVYLWPHKDGIFLVNEDFTMISKPYFITHPQRTSLLKDRFNATISREELLSTITDEELQSLVNNSVLRWKSIIPLLPGFEEEFIAQAEI</sequence>
<proteinExistence type="predicted"/>
<reference evidence="1 2" key="1">
    <citation type="submission" date="2018-08" db="EMBL/GenBank/DDBJ databases">
        <title>Lysinibacillus sp. YLB-03 draft genome sequence.</title>
        <authorList>
            <person name="Yu L."/>
        </authorList>
    </citation>
    <scope>NUCLEOTIDE SEQUENCE [LARGE SCALE GENOMIC DNA]</scope>
    <source>
        <strain evidence="1 2">YLB-03</strain>
    </source>
</reference>
<dbReference type="Proteomes" id="UP000265692">
    <property type="component" value="Unassembled WGS sequence"/>
</dbReference>
<evidence type="ECO:0000313" key="1">
    <source>
        <dbReference type="EMBL" id="RHW38683.1"/>
    </source>
</evidence>
<organism evidence="1 2">
    <name type="scientific">Ureibacillus yapensis</name>
    <dbReference type="NCBI Taxonomy" id="2304605"/>
    <lineage>
        <taxon>Bacteria</taxon>
        <taxon>Bacillati</taxon>
        <taxon>Bacillota</taxon>
        <taxon>Bacilli</taxon>
        <taxon>Bacillales</taxon>
        <taxon>Caryophanaceae</taxon>
        <taxon>Ureibacillus</taxon>
    </lineage>
</organism>
<keyword evidence="2" id="KW-1185">Reference proteome</keyword>
<comment type="caution">
    <text evidence="1">The sequence shown here is derived from an EMBL/GenBank/DDBJ whole genome shotgun (WGS) entry which is preliminary data.</text>
</comment>